<proteinExistence type="predicted"/>
<evidence type="ECO:0000313" key="2">
    <source>
        <dbReference type="EMBL" id="CAH1778101.1"/>
    </source>
</evidence>
<feature type="compositionally biased region" description="Polar residues" evidence="1">
    <location>
        <begin position="173"/>
        <end position="187"/>
    </location>
</feature>
<feature type="region of interest" description="Disordered" evidence="1">
    <location>
        <begin position="1"/>
        <end position="32"/>
    </location>
</feature>
<dbReference type="EMBL" id="CAIIXF020000002">
    <property type="protein sequence ID" value="CAH1778101.1"/>
    <property type="molecule type" value="Genomic_DNA"/>
</dbReference>
<feature type="compositionally biased region" description="Low complexity" evidence="1">
    <location>
        <begin position="155"/>
        <end position="168"/>
    </location>
</feature>
<organism evidence="2 3">
    <name type="scientific">Owenia fusiformis</name>
    <name type="common">Polychaete worm</name>
    <dbReference type="NCBI Taxonomy" id="6347"/>
    <lineage>
        <taxon>Eukaryota</taxon>
        <taxon>Metazoa</taxon>
        <taxon>Spiralia</taxon>
        <taxon>Lophotrochozoa</taxon>
        <taxon>Annelida</taxon>
        <taxon>Polychaeta</taxon>
        <taxon>Sedentaria</taxon>
        <taxon>Canalipalpata</taxon>
        <taxon>Sabellida</taxon>
        <taxon>Oweniida</taxon>
        <taxon>Oweniidae</taxon>
        <taxon>Owenia</taxon>
    </lineage>
</organism>
<feature type="region of interest" description="Disordered" evidence="1">
    <location>
        <begin position="78"/>
        <end position="251"/>
    </location>
</feature>
<keyword evidence="3" id="KW-1185">Reference proteome</keyword>
<name>A0A8J1XM68_OWEFU</name>
<sequence>METKKRKSRWDKEPSQKSPSPPKKGKFERYASTSDEEDIFIFGKPQIIHNVPLDVVEKSPQAPTPAMAKARKVADDIMRKRRQEQLGLLKKSPPPPQRLMMDSSPKPSSSARPLSKTPVKKCSPKPASPMKGPLSKTPVKKSSPKPPSPMKKSPPKVSKLKPSSTVTKGKATPKTSKQKLSPKTCKNATPGRKPMNLDHASTKKSATPKPRSTTPKKTTPKSSPKSTKLKKTPEPRAVTEKSSEPFIFGRTSPKSLKSMFTIKAKSKTKESVMTPPRKVILEAAGNPSPMRTFLLAASLPKAATQQKTSLLKSKGKGSKKTKTYKGNKWVEVAIGPDCGSPSFKPKTKRARKSKKNKRGKRLASPRPVQSPEELSPESDSTIIMKGTPKRPIKMELVFRYYSRTGEVIEDCHWVTRYGQ</sequence>
<protein>
    <submittedName>
        <fullName evidence="2">Uncharacterized protein</fullName>
    </submittedName>
</protein>
<evidence type="ECO:0000313" key="3">
    <source>
        <dbReference type="Proteomes" id="UP000749559"/>
    </source>
</evidence>
<dbReference type="AlphaFoldDB" id="A0A8J1XM68"/>
<reference evidence="2" key="1">
    <citation type="submission" date="2022-03" db="EMBL/GenBank/DDBJ databases">
        <authorList>
            <person name="Martin C."/>
        </authorList>
    </citation>
    <scope>NUCLEOTIDE SEQUENCE</scope>
</reference>
<evidence type="ECO:0000256" key="1">
    <source>
        <dbReference type="SAM" id="MobiDB-lite"/>
    </source>
</evidence>
<gene>
    <name evidence="2" type="ORF">OFUS_LOCUS5070</name>
</gene>
<feature type="compositionally biased region" description="Low complexity" evidence="1">
    <location>
        <begin position="203"/>
        <end position="226"/>
    </location>
</feature>
<accession>A0A8J1XM68</accession>
<feature type="region of interest" description="Disordered" evidence="1">
    <location>
        <begin position="334"/>
        <end position="386"/>
    </location>
</feature>
<comment type="caution">
    <text evidence="2">The sequence shown here is derived from an EMBL/GenBank/DDBJ whole genome shotgun (WGS) entry which is preliminary data.</text>
</comment>
<feature type="compositionally biased region" description="Basic residues" evidence="1">
    <location>
        <begin position="345"/>
        <end position="363"/>
    </location>
</feature>
<dbReference type="Proteomes" id="UP000749559">
    <property type="component" value="Unassembled WGS sequence"/>
</dbReference>
<feature type="compositionally biased region" description="Basic and acidic residues" evidence="1">
    <location>
        <begin position="231"/>
        <end position="243"/>
    </location>
</feature>